<dbReference type="CDD" id="cd06261">
    <property type="entry name" value="TM_PBP2"/>
    <property type="match status" value="1"/>
</dbReference>
<comment type="function">
    <text evidence="9">Part of the ABC transporter complex (TC 3.A.1.6.1) involved in sulfate/thiosulfate import.</text>
</comment>
<evidence type="ECO:0000313" key="11">
    <source>
        <dbReference type="EMBL" id="SEW18826.1"/>
    </source>
</evidence>
<dbReference type="GO" id="GO:0015419">
    <property type="term" value="F:ABC-type sulfate transporter activity"/>
    <property type="evidence" value="ECO:0007669"/>
    <property type="project" value="UniProtKB-UniRule"/>
</dbReference>
<feature type="transmembrane region" description="Helical" evidence="9">
    <location>
        <begin position="249"/>
        <end position="269"/>
    </location>
</feature>
<comment type="caution">
    <text evidence="9">Lacks conserved residue(s) required for the propagation of feature annotation.</text>
</comment>
<comment type="subcellular location">
    <subcellularLocation>
        <location evidence="1">Membrane</location>
        <topology evidence="1">Multi-pass membrane protein</topology>
    </subcellularLocation>
</comment>
<accession>A0A1I0PXC7</accession>
<dbReference type="FunFam" id="1.10.3720.10:FF:000004">
    <property type="entry name" value="Sulfate transport system permease protein CysT"/>
    <property type="match status" value="1"/>
</dbReference>
<dbReference type="PANTHER" id="PTHR30406">
    <property type="entry name" value="SULFATE TRANSPORT SYSTEM PERMEASE PROTEIN"/>
    <property type="match status" value="1"/>
</dbReference>
<dbReference type="InterPro" id="IPR005667">
    <property type="entry name" value="Sulph_transpt2"/>
</dbReference>
<dbReference type="InterPro" id="IPR035906">
    <property type="entry name" value="MetI-like_sf"/>
</dbReference>
<comment type="similarity">
    <text evidence="9">Belongs to the binding-protein-dependent transport system permease family. CysTW subfamily.</text>
</comment>
<evidence type="ECO:0000256" key="7">
    <source>
        <dbReference type="ARBA" id="ARBA00023136"/>
    </source>
</evidence>
<dbReference type="STRING" id="99656.SAMN05421659_10676"/>
<evidence type="ECO:0000256" key="2">
    <source>
        <dbReference type="ARBA" id="ARBA00011779"/>
    </source>
</evidence>
<feature type="transmembrane region" description="Helical" evidence="9">
    <location>
        <begin position="69"/>
        <end position="93"/>
    </location>
</feature>
<keyword evidence="5 9" id="KW-1133">Transmembrane helix</keyword>
<feature type="transmembrane region" description="Helical" evidence="9">
    <location>
        <begin position="143"/>
        <end position="163"/>
    </location>
</feature>
<feature type="domain" description="ABC transmembrane type-1" evidence="10">
    <location>
        <begin position="67"/>
        <end position="270"/>
    </location>
</feature>
<evidence type="ECO:0000313" key="12">
    <source>
        <dbReference type="Proteomes" id="UP000199701"/>
    </source>
</evidence>
<dbReference type="Proteomes" id="UP000199701">
    <property type="component" value="Unassembled WGS sequence"/>
</dbReference>
<dbReference type="Pfam" id="PF00528">
    <property type="entry name" value="BPD_transp_1"/>
    <property type="match status" value="1"/>
</dbReference>
<dbReference type="InterPro" id="IPR000515">
    <property type="entry name" value="MetI-like"/>
</dbReference>
<dbReference type="PROSITE" id="PS50928">
    <property type="entry name" value="ABC_TM1"/>
    <property type="match status" value="1"/>
</dbReference>
<dbReference type="OrthoDB" id="9769319at2"/>
<dbReference type="NCBIfam" id="TIGR02139">
    <property type="entry name" value="permease_CysT"/>
    <property type="match status" value="1"/>
</dbReference>
<gene>
    <name evidence="11" type="ORF">SAMN05421659_10676</name>
</gene>
<proteinExistence type="inferred from homology"/>
<reference evidence="11 12" key="1">
    <citation type="submission" date="2016-10" db="EMBL/GenBank/DDBJ databases">
        <authorList>
            <person name="de Groot N.N."/>
        </authorList>
    </citation>
    <scope>NUCLEOTIDE SEQUENCE [LARGE SCALE GENOMIC DNA]</scope>
    <source>
        <strain evidence="11 12">DSM 9179</strain>
    </source>
</reference>
<evidence type="ECO:0000256" key="8">
    <source>
        <dbReference type="ARBA" id="ARBA00025323"/>
    </source>
</evidence>
<evidence type="ECO:0000256" key="5">
    <source>
        <dbReference type="ARBA" id="ARBA00022989"/>
    </source>
</evidence>
<dbReference type="RefSeq" id="WP_092453137.1">
    <property type="nucleotide sequence ID" value="NZ_FOJI01000006.1"/>
</dbReference>
<dbReference type="GO" id="GO:0005886">
    <property type="term" value="C:plasma membrane"/>
    <property type="evidence" value="ECO:0007669"/>
    <property type="project" value="InterPro"/>
</dbReference>
<keyword evidence="4 9" id="KW-0812">Transmembrane</keyword>
<feature type="transmembrane region" description="Helical" evidence="9">
    <location>
        <begin position="105"/>
        <end position="123"/>
    </location>
</feature>
<evidence type="ECO:0000256" key="6">
    <source>
        <dbReference type="ARBA" id="ARBA00023032"/>
    </source>
</evidence>
<keyword evidence="12" id="KW-1185">Reference proteome</keyword>
<dbReference type="NCBIfam" id="TIGR00969">
    <property type="entry name" value="3a0106s02"/>
    <property type="match status" value="1"/>
</dbReference>
<name>A0A1I0PXC7_9FIRM</name>
<organism evidence="11 12">
    <name type="scientific">[Clostridium] fimetarium</name>
    <dbReference type="NCBI Taxonomy" id="99656"/>
    <lineage>
        <taxon>Bacteria</taxon>
        <taxon>Bacillati</taxon>
        <taxon>Bacillota</taxon>
        <taxon>Clostridia</taxon>
        <taxon>Lachnospirales</taxon>
        <taxon>Lachnospiraceae</taxon>
    </lineage>
</organism>
<comment type="function">
    <text evidence="8">Part of the ABC transporter complex CysAWTP (TC 3.A.1.6.1) involved in sulfate/thiosulfate import. Probably responsible for the translocation of the substrate across the membrane.</text>
</comment>
<evidence type="ECO:0000256" key="9">
    <source>
        <dbReference type="RuleBase" id="RU366001"/>
    </source>
</evidence>
<evidence type="ECO:0000259" key="10">
    <source>
        <dbReference type="PROSITE" id="PS50928"/>
    </source>
</evidence>
<keyword evidence="7 9" id="KW-0472">Membrane</keyword>
<dbReference type="Gene3D" id="1.10.3720.10">
    <property type="entry name" value="MetI-like"/>
    <property type="match status" value="1"/>
</dbReference>
<dbReference type="PANTHER" id="PTHR30406:SF8">
    <property type="entry name" value="SULFATE TRANSPORT SYSTEM PERMEASE PROTEIN CYST"/>
    <property type="match status" value="1"/>
</dbReference>
<keyword evidence="3 9" id="KW-0813">Transport</keyword>
<comment type="subunit">
    <text evidence="2">The complex is composed of two ATP-binding proteins (CysA), two transmembrane proteins (CysT and CysW) and a solute-binding protein (CysP).</text>
</comment>
<feature type="transmembrane region" description="Helical" evidence="9">
    <location>
        <begin position="20"/>
        <end position="49"/>
    </location>
</feature>
<evidence type="ECO:0000256" key="3">
    <source>
        <dbReference type="ARBA" id="ARBA00022448"/>
    </source>
</evidence>
<protein>
    <recommendedName>
        <fullName evidence="9">Sulfate transport system permease protein CysT</fullName>
    </recommendedName>
</protein>
<evidence type="ECO:0000256" key="4">
    <source>
        <dbReference type="ARBA" id="ARBA00022692"/>
    </source>
</evidence>
<dbReference type="SUPFAM" id="SSF161098">
    <property type="entry name" value="MetI-like"/>
    <property type="match status" value="1"/>
</dbReference>
<dbReference type="AlphaFoldDB" id="A0A1I0PXC7"/>
<dbReference type="EMBL" id="FOJI01000006">
    <property type="protein sequence ID" value="SEW18826.1"/>
    <property type="molecule type" value="Genomic_DNA"/>
</dbReference>
<sequence>MKKIILKKKSGRGKRVIPGFGISMGVTMTMMSLIILIPMASIIISTAGLSFHEFIEIVTARDVVSGYKVSLSCALVAALINCVFGVILAWVLVRYEFPGKRILDGLIELPFALPTAVAGISLTSLYSDKGWIGSIFANAGIKIAYTKIGITIAMVFIGIPFVVRTIQPVLEKLDKQYEEASYLLGASGARTFLKVVFPEILPAMLTGFGLALARGIGEYGSVVFIAGNIPYKTQIAPLLIMSKLEQFKYTDATAIALVLLLISFSVLLLNNLVQMYMNKITNNN</sequence>
<dbReference type="InterPro" id="IPR011865">
    <property type="entry name" value="CysT_permease"/>
</dbReference>
<keyword evidence="6 9" id="KW-0764">Sulfate transport</keyword>
<evidence type="ECO:0000256" key="1">
    <source>
        <dbReference type="ARBA" id="ARBA00004141"/>
    </source>
</evidence>